<dbReference type="AlphaFoldDB" id="A0A1R2BEQ6"/>
<feature type="compositionally biased region" description="Basic and acidic residues" evidence="1">
    <location>
        <begin position="24"/>
        <end position="37"/>
    </location>
</feature>
<keyword evidence="3" id="KW-1185">Reference proteome</keyword>
<dbReference type="Gene3D" id="1.25.10.10">
    <property type="entry name" value="Leucine-rich Repeat Variant"/>
    <property type="match status" value="1"/>
</dbReference>
<feature type="region of interest" description="Disordered" evidence="1">
    <location>
        <begin position="21"/>
        <end position="49"/>
    </location>
</feature>
<comment type="caution">
    <text evidence="2">The sequence shown here is derived from an EMBL/GenBank/DDBJ whole genome shotgun (WGS) entry which is preliminary data.</text>
</comment>
<sequence length="294" mass="33942">MGCCQGRDEELRKKLKLMKPSQRLKQENLKSKEETFRTSDSTASGPATISSTYGKKHLQNYLDFCRKEKHYDQLLCLITDKTEIENPKAYISWADKPKTIGSLALVYLCQMCQKDQEIIAKASEPLLHVLMEHLKNGSEDLRDNSLMLLYYVLDFISEESVANMIELGIFSVLMRSIMCSKEELRHLTASVCYKIYRNRPYAQRLFIEMKGGRQLVQQISWSSENDTVLRSLLDYLAELLQDKDDHVMQEYIAKVNEERALDIIRDINNADKSAETLVAMDYLIDLLTSGETKE</sequence>
<evidence type="ECO:0000313" key="3">
    <source>
        <dbReference type="Proteomes" id="UP000187209"/>
    </source>
</evidence>
<feature type="compositionally biased region" description="Polar residues" evidence="1">
    <location>
        <begin position="38"/>
        <end position="49"/>
    </location>
</feature>
<organism evidence="2 3">
    <name type="scientific">Stentor coeruleus</name>
    <dbReference type="NCBI Taxonomy" id="5963"/>
    <lineage>
        <taxon>Eukaryota</taxon>
        <taxon>Sar</taxon>
        <taxon>Alveolata</taxon>
        <taxon>Ciliophora</taxon>
        <taxon>Postciliodesmatophora</taxon>
        <taxon>Heterotrichea</taxon>
        <taxon>Heterotrichida</taxon>
        <taxon>Stentoridae</taxon>
        <taxon>Stentor</taxon>
    </lineage>
</organism>
<gene>
    <name evidence="2" type="ORF">SteCoe_25701</name>
</gene>
<evidence type="ECO:0000313" key="2">
    <source>
        <dbReference type="EMBL" id="OMJ75223.1"/>
    </source>
</evidence>
<evidence type="ECO:0000256" key="1">
    <source>
        <dbReference type="SAM" id="MobiDB-lite"/>
    </source>
</evidence>
<dbReference type="InterPro" id="IPR016024">
    <property type="entry name" value="ARM-type_fold"/>
</dbReference>
<dbReference type="Proteomes" id="UP000187209">
    <property type="component" value="Unassembled WGS sequence"/>
</dbReference>
<accession>A0A1R2BEQ6</accession>
<dbReference type="EMBL" id="MPUH01000703">
    <property type="protein sequence ID" value="OMJ75223.1"/>
    <property type="molecule type" value="Genomic_DNA"/>
</dbReference>
<name>A0A1R2BEQ6_9CILI</name>
<evidence type="ECO:0008006" key="4">
    <source>
        <dbReference type="Google" id="ProtNLM"/>
    </source>
</evidence>
<proteinExistence type="predicted"/>
<protein>
    <recommendedName>
        <fullName evidence="4">GBD/FH3 domain-containing protein</fullName>
    </recommendedName>
</protein>
<dbReference type="InterPro" id="IPR011989">
    <property type="entry name" value="ARM-like"/>
</dbReference>
<dbReference type="SUPFAM" id="SSF48371">
    <property type="entry name" value="ARM repeat"/>
    <property type="match status" value="1"/>
</dbReference>
<reference evidence="2 3" key="1">
    <citation type="submission" date="2016-11" db="EMBL/GenBank/DDBJ databases">
        <title>The macronuclear genome of Stentor coeruleus: a giant cell with tiny introns.</title>
        <authorList>
            <person name="Slabodnick M."/>
            <person name="Ruby J.G."/>
            <person name="Reiff S.B."/>
            <person name="Swart E.C."/>
            <person name="Gosai S."/>
            <person name="Prabakaran S."/>
            <person name="Witkowska E."/>
            <person name="Larue G.E."/>
            <person name="Fisher S."/>
            <person name="Freeman R.M."/>
            <person name="Gunawardena J."/>
            <person name="Chu W."/>
            <person name="Stover N.A."/>
            <person name="Gregory B.D."/>
            <person name="Nowacki M."/>
            <person name="Derisi J."/>
            <person name="Roy S.W."/>
            <person name="Marshall W.F."/>
            <person name="Sood P."/>
        </authorList>
    </citation>
    <scope>NUCLEOTIDE SEQUENCE [LARGE SCALE GENOMIC DNA]</scope>
    <source>
        <strain evidence="2">WM001</strain>
    </source>
</reference>